<evidence type="ECO:0000256" key="5">
    <source>
        <dbReference type="ARBA" id="ARBA00022989"/>
    </source>
</evidence>
<dbReference type="PANTHER" id="PTHR42709">
    <property type="entry name" value="ALKALINE PHOSPHATASE LIKE PROTEIN"/>
    <property type="match status" value="1"/>
</dbReference>
<sequence>MAHITDLLTTFITNLYISTGLLGIVLAMAIESCCIPLPSEIVMPVAGLLLAQHKILPGVNTPVGIILLGLAGAVGCLLGSAIAYWIGYKGGRPLMLKYGRYVLISQHDADIADRFFQRWGSPTAFFSRLLPVVRTYISLPAGITKMSFTKFCIYSFIGSFPWCILLAYAGVVLNGNMATIEPYYKSFEYVIIAAIVALIVLYVWRHLRNDRRARLEHAAAAAAEMNQPANNPQFQQQPSWNQPANNAQFQQPQQPSWNQPANNAQFQQPQQPSWNQPANNAQFQQPQQPTQSQPPRRS</sequence>
<comment type="similarity">
    <text evidence="2">Belongs to the DedA family.</text>
</comment>
<dbReference type="PANTHER" id="PTHR42709:SF6">
    <property type="entry name" value="UNDECAPRENYL PHOSPHATE TRANSPORTER A"/>
    <property type="match status" value="1"/>
</dbReference>
<evidence type="ECO:0000256" key="3">
    <source>
        <dbReference type="ARBA" id="ARBA00022475"/>
    </source>
</evidence>
<evidence type="ECO:0000313" key="10">
    <source>
        <dbReference type="EMBL" id="GHO84258.1"/>
    </source>
</evidence>
<evidence type="ECO:0000256" key="8">
    <source>
        <dbReference type="SAM" id="Phobius"/>
    </source>
</evidence>
<feature type="transmembrane region" description="Helical" evidence="8">
    <location>
        <begin position="151"/>
        <end position="171"/>
    </location>
</feature>
<feature type="transmembrane region" description="Helical" evidence="8">
    <location>
        <begin position="63"/>
        <end position="87"/>
    </location>
</feature>
<evidence type="ECO:0000313" key="11">
    <source>
        <dbReference type="Proteomes" id="UP000635565"/>
    </source>
</evidence>
<evidence type="ECO:0000256" key="2">
    <source>
        <dbReference type="ARBA" id="ARBA00010792"/>
    </source>
</evidence>
<dbReference type="Pfam" id="PF09335">
    <property type="entry name" value="VTT_dom"/>
    <property type="match status" value="1"/>
</dbReference>
<keyword evidence="4 8" id="KW-0812">Transmembrane</keyword>
<keyword evidence="3" id="KW-1003">Cell membrane</keyword>
<proteinExistence type="inferred from homology"/>
<protein>
    <recommendedName>
        <fullName evidence="9">VTT domain-containing protein</fullName>
    </recommendedName>
</protein>
<dbReference type="InterPro" id="IPR051311">
    <property type="entry name" value="DedA_domain"/>
</dbReference>
<evidence type="ECO:0000256" key="1">
    <source>
        <dbReference type="ARBA" id="ARBA00004651"/>
    </source>
</evidence>
<feature type="transmembrane region" description="Helical" evidence="8">
    <location>
        <begin position="183"/>
        <end position="204"/>
    </location>
</feature>
<dbReference type="EMBL" id="BNJJ01000005">
    <property type="protein sequence ID" value="GHO84258.1"/>
    <property type="molecule type" value="Genomic_DNA"/>
</dbReference>
<gene>
    <name evidence="10" type="ORF">KSZ_22640</name>
</gene>
<dbReference type="InterPro" id="IPR032816">
    <property type="entry name" value="VTT_dom"/>
</dbReference>
<comment type="subcellular location">
    <subcellularLocation>
        <location evidence="1">Cell membrane</location>
        <topology evidence="1">Multi-pass membrane protein</topology>
    </subcellularLocation>
</comment>
<evidence type="ECO:0000256" key="7">
    <source>
        <dbReference type="SAM" id="MobiDB-lite"/>
    </source>
</evidence>
<dbReference type="Proteomes" id="UP000635565">
    <property type="component" value="Unassembled WGS sequence"/>
</dbReference>
<accession>A0ABQ3VFV6</accession>
<feature type="region of interest" description="Disordered" evidence="7">
    <location>
        <begin position="229"/>
        <end position="298"/>
    </location>
</feature>
<evidence type="ECO:0000256" key="6">
    <source>
        <dbReference type="ARBA" id="ARBA00023136"/>
    </source>
</evidence>
<evidence type="ECO:0000256" key="4">
    <source>
        <dbReference type="ARBA" id="ARBA00022692"/>
    </source>
</evidence>
<keyword evidence="11" id="KW-1185">Reference proteome</keyword>
<name>A0ABQ3VFV6_9CHLR</name>
<feature type="transmembrane region" description="Helical" evidence="8">
    <location>
        <begin position="7"/>
        <end position="30"/>
    </location>
</feature>
<evidence type="ECO:0000259" key="9">
    <source>
        <dbReference type="Pfam" id="PF09335"/>
    </source>
</evidence>
<dbReference type="RefSeq" id="WP_268905983.1">
    <property type="nucleotide sequence ID" value="NZ_BNJJ01000005.1"/>
</dbReference>
<organism evidence="10 11">
    <name type="scientific">Dictyobacter formicarum</name>
    <dbReference type="NCBI Taxonomy" id="2778368"/>
    <lineage>
        <taxon>Bacteria</taxon>
        <taxon>Bacillati</taxon>
        <taxon>Chloroflexota</taxon>
        <taxon>Ktedonobacteria</taxon>
        <taxon>Ktedonobacterales</taxon>
        <taxon>Dictyobacteraceae</taxon>
        <taxon>Dictyobacter</taxon>
    </lineage>
</organism>
<feature type="domain" description="VTT" evidence="9">
    <location>
        <begin position="37"/>
        <end position="170"/>
    </location>
</feature>
<keyword evidence="6 8" id="KW-0472">Membrane</keyword>
<keyword evidence="5 8" id="KW-1133">Transmembrane helix</keyword>
<reference evidence="10 11" key="1">
    <citation type="journal article" date="2021" name="Int. J. Syst. Evol. Microbiol.">
        <title>Reticulibacter mediterranei gen. nov., sp. nov., within the new family Reticulibacteraceae fam. nov., and Ktedonospora formicarum gen. nov., sp. nov., Ktedonobacter robiniae sp. nov., Dictyobacter formicarum sp. nov. and Dictyobacter arantiisoli sp. nov., belonging to the class Ktedonobacteria.</title>
        <authorList>
            <person name="Yabe S."/>
            <person name="Zheng Y."/>
            <person name="Wang C.M."/>
            <person name="Sakai Y."/>
            <person name="Abe K."/>
            <person name="Yokota A."/>
            <person name="Donadio S."/>
            <person name="Cavaletti L."/>
            <person name="Monciardini P."/>
        </authorList>
    </citation>
    <scope>NUCLEOTIDE SEQUENCE [LARGE SCALE GENOMIC DNA]</scope>
    <source>
        <strain evidence="10 11">SOSP1-9</strain>
    </source>
</reference>
<comment type="caution">
    <text evidence="10">The sequence shown here is derived from an EMBL/GenBank/DDBJ whole genome shotgun (WGS) entry which is preliminary data.</text>
</comment>